<evidence type="ECO:0000313" key="3">
    <source>
        <dbReference type="Proteomes" id="UP001596398"/>
    </source>
</evidence>
<comment type="caution">
    <text evidence="2">The sequence shown here is derived from an EMBL/GenBank/DDBJ whole genome shotgun (WGS) entry which is preliminary data.</text>
</comment>
<dbReference type="GeneID" id="79267091"/>
<organism evidence="2 3">
    <name type="scientific">Halosegnis marinus</name>
    <dbReference type="NCBI Taxonomy" id="3034023"/>
    <lineage>
        <taxon>Archaea</taxon>
        <taxon>Methanobacteriati</taxon>
        <taxon>Methanobacteriota</taxon>
        <taxon>Stenosarchaea group</taxon>
        <taxon>Halobacteria</taxon>
        <taxon>Halobacteriales</taxon>
        <taxon>Natronomonadaceae</taxon>
        <taxon>Halosegnis</taxon>
    </lineage>
</organism>
<dbReference type="Pfam" id="PF12680">
    <property type="entry name" value="SnoaL_2"/>
    <property type="match status" value="1"/>
</dbReference>
<proteinExistence type="predicted"/>
<evidence type="ECO:0000259" key="1">
    <source>
        <dbReference type="Pfam" id="PF12680"/>
    </source>
</evidence>
<dbReference type="SUPFAM" id="SSF54427">
    <property type="entry name" value="NTF2-like"/>
    <property type="match status" value="1"/>
</dbReference>
<sequence>MDRTGAVRAYYDALDAGDYGRLRDLLGPEFRQERGDRTFEGREAFVSFMRDDRPETDTTHAVDAVYESDAGVVAEGTLRRADGSVWFRFADAFAFEGEEIAELRTYTR</sequence>
<protein>
    <submittedName>
        <fullName evidence="2">Nuclear transport factor 2 family protein</fullName>
    </submittedName>
</protein>
<dbReference type="Proteomes" id="UP001596398">
    <property type="component" value="Unassembled WGS sequence"/>
</dbReference>
<evidence type="ECO:0000313" key="2">
    <source>
        <dbReference type="EMBL" id="MFC7235398.1"/>
    </source>
</evidence>
<dbReference type="AlphaFoldDB" id="A0ABD5ZPL9"/>
<name>A0ABD5ZPL9_9EURY</name>
<dbReference type="RefSeq" id="WP_276233525.1">
    <property type="nucleotide sequence ID" value="NZ_CP119802.1"/>
</dbReference>
<dbReference type="Gene3D" id="3.10.450.50">
    <property type="match status" value="1"/>
</dbReference>
<dbReference type="InterPro" id="IPR032710">
    <property type="entry name" value="NTF2-like_dom_sf"/>
</dbReference>
<gene>
    <name evidence="2" type="ORF">ACFQJ4_08745</name>
</gene>
<dbReference type="InterPro" id="IPR037401">
    <property type="entry name" value="SnoaL-like"/>
</dbReference>
<reference evidence="2 3" key="1">
    <citation type="journal article" date="2019" name="Int. J. Syst. Evol. Microbiol.">
        <title>The Global Catalogue of Microorganisms (GCM) 10K type strain sequencing project: providing services to taxonomists for standard genome sequencing and annotation.</title>
        <authorList>
            <consortium name="The Broad Institute Genomics Platform"/>
            <consortium name="The Broad Institute Genome Sequencing Center for Infectious Disease"/>
            <person name="Wu L."/>
            <person name="Ma J."/>
        </authorList>
    </citation>
    <scope>NUCLEOTIDE SEQUENCE [LARGE SCALE GENOMIC DNA]</scope>
    <source>
        <strain evidence="2 3">DT85</strain>
    </source>
</reference>
<keyword evidence="3" id="KW-1185">Reference proteome</keyword>
<dbReference type="EMBL" id="JBHTAP010000001">
    <property type="protein sequence ID" value="MFC7235398.1"/>
    <property type="molecule type" value="Genomic_DNA"/>
</dbReference>
<feature type="domain" description="SnoaL-like" evidence="1">
    <location>
        <begin position="7"/>
        <end position="102"/>
    </location>
</feature>
<accession>A0ABD5ZPL9</accession>